<dbReference type="InterPro" id="IPR021683">
    <property type="entry name" value="DUF3267"/>
</dbReference>
<dbReference type="STRING" id="1793963.AXI58_14360"/>
<reference evidence="3" key="1">
    <citation type="submission" date="2016-02" db="EMBL/GenBank/DDBJ databases">
        <authorList>
            <person name="Dunlap C."/>
        </authorList>
    </citation>
    <scope>NUCLEOTIDE SEQUENCE [LARGE SCALE GENOMIC DNA]</scope>
    <source>
        <strain evidence="3">NRRL B-41092</strain>
    </source>
</reference>
<evidence type="ECO:0000256" key="1">
    <source>
        <dbReference type="SAM" id="Phobius"/>
    </source>
</evidence>
<feature type="transmembrane region" description="Helical" evidence="1">
    <location>
        <begin position="95"/>
        <end position="122"/>
    </location>
</feature>
<feature type="transmembrane region" description="Helical" evidence="1">
    <location>
        <begin position="18"/>
        <end position="39"/>
    </location>
</feature>
<protein>
    <recommendedName>
        <fullName evidence="4">Zincin peptidase</fullName>
    </recommendedName>
</protein>
<dbReference type="Pfam" id="PF11667">
    <property type="entry name" value="DUF3267"/>
    <property type="match status" value="1"/>
</dbReference>
<sequence>MNCWKTINLVKDYGAVRLLLTAVGFMILFFISNFLAFGLLRPNISLSDGYVPAFCVLLVVTLFVHKVIHVLPMICKKRKKEMKMYFLRMPTWKRIPKTTMLISTISPFLLITPVLFYAGLAFPSHAHYFYMISSIHAGYCLPDLLFALHLMKAPKSCLIDQESDGFDILVKKLPES</sequence>
<evidence type="ECO:0000313" key="3">
    <source>
        <dbReference type="Proteomes" id="UP000075430"/>
    </source>
</evidence>
<keyword evidence="1" id="KW-0812">Transmembrane</keyword>
<comment type="caution">
    <text evidence="2">The sequence shown here is derived from an EMBL/GenBank/DDBJ whole genome shotgun (WGS) entry which is preliminary data.</text>
</comment>
<accession>A0A150F9G1</accession>
<evidence type="ECO:0000313" key="2">
    <source>
        <dbReference type="EMBL" id="KXZ20814.1"/>
    </source>
</evidence>
<dbReference type="RefSeq" id="WP_061521441.1">
    <property type="nucleotide sequence ID" value="NZ_JAJJBV010000013.1"/>
</dbReference>
<evidence type="ECO:0008006" key="4">
    <source>
        <dbReference type="Google" id="ProtNLM"/>
    </source>
</evidence>
<name>A0A150F9G1_9BACI</name>
<keyword evidence="1" id="KW-1133">Transmembrane helix</keyword>
<dbReference type="EMBL" id="LSBA01000009">
    <property type="protein sequence ID" value="KXZ20814.1"/>
    <property type="molecule type" value="Genomic_DNA"/>
</dbReference>
<dbReference type="AlphaFoldDB" id="A0A150F9G1"/>
<gene>
    <name evidence="2" type="ORF">AXI58_14360</name>
</gene>
<keyword evidence="3" id="KW-1185">Reference proteome</keyword>
<dbReference type="Proteomes" id="UP000075430">
    <property type="component" value="Unassembled WGS sequence"/>
</dbReference>
<keyword evidence="1" id="KW-0472">Membrane</keyword>
<feature type="transmembrane region" description="Helical" evidence="1">
    <location>
        <begin position="51"/>
        <end position="74"/>
    </location>
</feature>
<feature type="transmembrane region" description="Helical" evidence="1">
    <location>
        <begin position="128"/>
        <end position="148"/>
    </location>
</feature>
<dbReference type="OrthoDB" id="2360495at2"/>
<proteinExistence type="predicted"/>
<organism evidence="2 3">
    <name type="scientific">Bacillus nakamurai</name>
    <dbReference type="NCBI Taxonomy" id="1793963"/>
    <lineage>
        <taxon>Bacteria</taxon>
        <taxon>Bacillati</taxon>
        <taxon>Bacillota</taxon>
        <taxon>Bacilli</taxon>
        <taxon>Bacillales</taxon>
        <taxon>Bacillaceae</taxon>
        <taxon>Bacillus</taxon>
    </lineage>
</organism>